<keyword evidence="7" id="KW-1185">Reference proteome</keyword>
<dbReference type="InterPro" id="IPR023753">
    <property type="entry name" value="FAD/NAD-binding_dom"/>
</dbReference>
<dbReference type="Gene3D" id="3.50.50.100">
    <property type="match status" value="1"/>
</dbReference>
<feature type="domain" description="FAD/NAD(P)-binding" evidence="5">
    <location>
        <begin position="5"/>
        <end position="293"/>
    </location>
</feature>
<dbReference type="GO" id="GO:0004174">
    <property type="term" value="F:electron-transferring-flavoprotein dehydrogenase activity"/>
    <property type="evidence" value="ECO:0007669"/>
    <property type="project" value="TreeGrafter"/>
</dbReference>
<evidence type="ECO:0000256" key="1">
    <source>
        <dbReference type="ARBA" id="ARBA00006442"/>
    </source>
</evidence>
<dbReference type="SUPFAM" id="SSF51905">
    <property type="entry name" value="FAD/NAD(P)-binding domain"/>
    <property type="match status" value="2"/>
</dbReference>
<dbReference type="Proteomes" id="UP000004836">
    <property type="component" value="Unassembled WGS sequence"/>
</dbReference>
<evidence type="ECO:0000256" key="3">
    <source>
        <dbReference type="ARBA" id="ARBA00022827"/>
    </source>
</evidence>
<dbReference type="eggNOG" id="COG1252">
    <property type="taxonomic scope" value="Bacteria"/>
</dbReference>
<dbReference type="OrthoDB" id="9781621at2"/>
<name>J9A2N7_9PROT</name>
<evidence type="ECO:0000259" key="5">
    <source>
        <dbReference type="Pfam" id="PF07992"/>
    </source>
</evidence>
<evidence type="ECO:0000313" key="7">
    <source>
        <dbReference type="Proteomes" id="UP000004836"/>
    </source>
</evidence>
<evidence type="ECO:0000256" key="2">
    <source>
        <dbReference type="ARBA" id="ARBA00022630"/>
    </source>
</evidence>
<proteinExistence type="inferred from homology"/>
<dbReference type="GO" id="GO:0005737">
    <property type="term" value="C:cytoplasm"/>
    <property type="evidence" value="ECO:0007669"/>
    <property type="project" value="TreeGrafter"/>
</dbReference>
<comment type="similarity">
    <text evidence="1">Belongs to the FAD-dependent oxidoreductase family.</text>
</comment>
<dbReference type="AlphaFoldDB" id="J9A2N7"/>
<reference evidence="6 7" key="1">
    <citation type="journal article" date="2012" name="J. Bacteriol.">
        <title>Genome Sequence of Strain IMCC14465, Isolated from the East Sea, Belonging to the PS1 Clade of Alphaproteobacteria.</title>
        <authorList>
            <person name="Yang S.J."/>
            <person name="Kang I."/>
            <person name="Cho J.C."/>
        </authorList>
    </citation>
    <scope>NUCLEOTIDE SEQUENCE [LARGE SCALE GENOMIC DNA]</scope>
    <source>
        <strain evidence="6 7">IMCC14465</strain>
    </source>
</reference>
<dbReference type="PRINTS" id="PR00368">
    <property type="entry name" value="FADPNR"/>
</dbReference>
<keyword evidence="3" id="KW-0274">FAD</keyword>
<dbReference type="PRINTS" id="PR00469">
    <property type="entry name" value="PNDRDTASEII"/>
</dbReference>
<gene>
    <name evidence="6" type="ORF">IMCC14465_16900</name>
</gene>
<dbReference type="Pfam" id="PF07992">
    <property type="entry name" value="Pyr_redox_2"/>
    <property type="match status" value="1"/>
</dbReference>
<keyword evidence="4" id="KW-0560">Oxidoreductase</keyword>
<accession>J9A2N7</accession>
<dbReference type="InterPro" id="IPR036188">
    <property type="entry name" value="FAD/NAD-bd_sf"/>
</dbReference>
<dbReference type="GO" id="GO:0050660">
    <property type="term" value="F:flavin adenine dinucleotide binding"/>
    <property type="evidence" value="ECO:0007669"/>
    <property type="project" value="TreeGrafter"/>
</dbReference>
<sequence>MGKKRIVIAGLGDAGLLSAIQLNKNFDVIGISPKPCLVSGQELGPRLARPKDWEENYLIDYDRFKGLKGVDIRHAKVSGIMARENKISLIGYDGLPDTLAYDVLVISSGTQNGFWRNGHFENSDDIQRNLTEKSEAILSATRIAIIGGGPTAVSVASNVKEMRPESEVHLFFSQEMPLPTYHPRTRRKVEKFLQKQEVVLHPLHRADVPADLDVEAFSSDPISWSTGQPPFKADVTLWAIGKLSPNNEFIPADMLAEDGFVRADDFLRVPGYENVFTVGDIAKTDDNRSSARNAGHLVLAHNVKSFLEGRDEKLKSFKPPRYRWGSILGFQKKGLSIFTPNGERVGISPWWVKNLLFPVFVWRLIYQGLEKRK</sequence>
<protein>
    <recommendedName>
        <fullName evidence="5">FAD/NAD(P)-binding domain-containing protein</fullName>
    </recommendedName>
</protein>
<dbReference type="STRING" id="1220535.IMCC14465_16900"/>
<dbReference type="EMBL" id="ALYF01000008">
    <property type="protein sequence ID" value="EJW20565.1"/>
    <property type="molecule type" value="Genomic_DNA"/>
</dbReference>
<keyword evidence="2" id="KW-0285">Flavoprotein</keyword>
<comment type="caution">
    <text evidence="6">The sequence shown here is derived from an EMBL/GenBank/DDBJ whole genome shotgun (WGS) entry which is preliminary data.</text>
</comment>
<dbReference type="PANTHER" id="PTHR43735:SF3">
    <property type="entry name" value="FERROPTOSIS SUPPRESSOR PROTEIN 1"/>
    <property type="match status" value="1"/>
</dbReference>
<organism evidence="6 7">
    <name type="scientific">alpha proteobacterium IMCC14465</name>
    <dbReference type="NCBI Taxonomy" id="1220535"/>
    <lineage>
        <taxon>Bacteria</taxon>
        <taxon>Pseudomonadati</taxon>
        <taxon>Pseudomonadota</taxon>
        <taxon>Alphaproteobacteria</taxon>
        <taxon>PS1 clade</taxon>
    </lineage>
</organism>
<evidence type="ECO:0000313" key="6">
    <source>
        <dbReference type="EMBL" id="EJW20565.1"/>
    </source>
</evidence>
<dbReference type="PANTHER" id="PTHR43735">
    <property type="entry name" value="APOPTOSIS-INDUCING FACTOR 1"/>
    <property type="match status" value="1"/>
</dbReference>
<evidence type="ECO:0000256" key="4">
    <source>
        <dbReference type="ARBA" id="ARBA00023002"/>
    </source>
</evidence>